<gene>
    <name evidence="1" type="ORF">PACLA_8A084487</name>
</gene>
<evidence type="ECO:0000313" key="1">
    <source>
        <dbReference type="EMBL" id="CAB4034100.1"/>
    </source>
</evidence>
<protein>
    <submittedName>
        <fullName evidence="1">Uncharacterized protein</fullName>
    </submittedName>
</protein>
<organism evidence="1 2">
    <name type="scientific">Paramuricea clavata</name>
    <name type="common">Red gorgonian</name>
    <name type="synonym">Violescent sea-whip</name>
    <dbReference type="NCBI Taxonomy" id="317549"/>
    <lineage>
        <taxon>Eukaryota</taxon>
        <taxon>Metazoa</taxon>
        <taxon>Cnidaria</taxon>
        <taxon>Anthozoa</taxon>
        <taxon>Octocorallia</taxon>
        <taxon>Malacalcyonacea</taxon>
        <taxon>Plexauridae</taxon>
        <taxon>Paramuricea</taxon>
    </lineage>
</organism>
<dbReference type="OrthoDB" id="5971693at2759"/>
<dbReference type="AlphaFoldDB" id="A0A6S7JXS0"/>
<evidence type="ECO:0000313" key="2">
    <source>
        <dbReference type="Proteomes" id="UP001152795"/>
    </source>
</evidence>
<dbReference type="EMBL" id="CACRXK020019818">
    <property type="protein sequence ID" value="CAB4034100.1"/>
    <property type="molecule type" value="Genomic_DNA"/>
</dbReference>
<name>A0A6S7JXS0_PARCT</name>
<dbReference type="Proteomes" id="UP001152795">
    <property type="component" value="Unassembled WGS sequence"/>
</dbReference>
<reference evidence="1" key="1">
    <citation type="submission" date="2020-04" db="EMBL/GenBank/DDBJ databases">
        <authorList>
            <person name="Alioto T."/>
            <person name="Alioto T."/>
            <person name="Gomez Garrido J."/>
        </authorList>
    </citation>
    <scope>NUCLEOTIDE SEQUENCE</scope>
    <source>
        <strain evidence="1">A484AB</strain>
    </source>
</reference>
<keyword evidence="2" id="KW-1185">Reference proteome</keyword>
<proteinExistence type="predicted"/>
<accession>A0A6S7JXS0</accession>
<sequence>MRVRDESPDIQFSFQCSIFKNGTLIFAYKNIPKPVDKLKTKYFF</sequence>
<comment type="caution">
    <text evidence="1">The sequence shown here is derived from an EMBL/GenBank/DDBJ whole genome shotgun (WGS) entry which is preliminary data.</text>
</comment>
<feature type="non-terminal residue" evidence="1">
    <location>
        <position position="1"/>
    </location>
</feature>